<name>A0A7G9YVF7_9EURY</name>
<comment type="catalytic activity">
    <reaction evidence="1 8 9">
        <text>Release of N-terminal amino acids, preferentially methionine, from peptides and arylamides.</text>
        <dbReference type="EC" id="3.4.11.18"/>
    </reaction>
</comment>
<keyword evidence="5 8" id="KW-0645">Protease</keyword>
<dbReference type="EMBL" id="MT631498">
    <property type="protein sequence ID" value="QNO51991.1"/>
    <property type="molecule type" value="Genomic_DNA"/>
</dbReference>
<dbReference type="InterPro" id="IPR018349">
    <property type="entry name" value="Pept_M24A_MAP2_BS"/>
</dbReference>
<feature type="binding site" evidence="8">
    <location>
        <position position="281"/>
    </location>
    <ligand>
        <name>a divalent metal cation</name>
        <dbReference type="ChEBI" id="CHEBI:60240"/>
        <label>1</label>
    </ligand>
</feature>
<gene>
    <name evidence="8 11" type="primary">map</name>
    <name evidence="11" type="ORF">NODOFMBO_00013</name>
</gene>
<feature type="binding site" evidence="8">
    <location>
        <position position="98"/>
    </location>
    <ligand>
        <name>a divalent metal cation</name>
        <dbReference type="ChEBI" id="CHEBI:60240"/>
        <label>1</label>
    </ligand>
</feature>
<comment type="similarity">
    <text evidence="8">Belongs to the peptidase M24A family. Methionine aminopeptidase archaeal type 2 subfamily.</text>
</comment>
<dbReference type="InterPro" id="IPR000994">
    <property type="entry name" value="Pept_M24"/>
</dbReference>
<evidence type="ECO:0000256" key="7">
    <source>
        <dbReference type="ARBA" id="ARBA00022801"/>
    </source>
</evidence>
<keyword evidence="4 8" id="KW-0031">Aminopeptidase</keyword>
<feature type="binding site" evidence="8">
    <location>
        <position position="191"/>
    </location>
    <ligand>
        <name>a divalent metal cation</name>
        <dbReference type="ChEBI" id="CHEBI:60240"/>
        <label>2</label>
        <note>catalytic</note>
    </ligand>
</feature>
<dbReference type="PROSITE" id="PS01202">
    <property type="entry name" value="MAP_2"/>
    <property type="match status" value="1"/>
</dbReference>
<dbReference type="Gene3D" id="1.10.10.10">
    <property type="entry name" value="Winged helix-like DNA-binding domain superfamily/Winged helix DNA-binding domain"/>
    <property type="match status" value="1"/>
</dbReference>
<comment type="subunit">
    <text evidence="8">Monomer.</text>
</comment>
<dbReference type="Gene3D" id="3.90.230.10">
    <property type="entry name" value="Creatinase/methionine aminopeptidase superfamily"/>
    <property type="match status" value="1"/>
</dbReference>
<dbReference type="PANTHER" id="PTHR45777">
    <property type="entry name" value="METHIONINE AMINOPEPTIDASE 2"/>
    <property type="match status" value="1"/>
</dbReference>
<evidence type="ECO:0000256" key="5">
    <source>
        <dbReference type="ARBA" id="ARBA00022670"/>
    </source>
</evidence>
<dbReference type="GO" id="GO:0004239">
    <property type="term" value="F:initiator methionyl aminopeptidase activity"/>
    <property type="evidence" value="ECO:0007669"/>
    <property type="project" value="UniProtKB-UniRule"/>
</dbReference>
<dbReference type="GO" id="GO:0005737">
    <property type="term" value="C:cytoplasm"/>
    <property type="evidence" value="ECO:0007669"/>
    <property type="project" value="TreeGrafter"/>
</dbReference>
<dbReference type="InterPro" id="IPR028595">
    <property type="entry name" value="MetAP_archaeal"/>
</dbReference>
<dbReference type="InterPro" id="IPR050247">
    <property type="entry name" value="Met_Aminopeptidase_Type2"/>
</dbReference>
<dbReference type="GO" id="GO:0006508">
    <property type="term" value="P:proteolysis"/>
    <property type="evidence" value="ECO:0007669"/>
    <property type="project" value="UniProtKB-KW"/>
</dbReference>
<dbReference type="AlphaFoldDB" id="A0A7G9YVF7"/>
<keyword evidence="7 8" id="KW-0378">Hydrolase</keyword>
<protein>
    <recommendedName>
        <fullName evidence="8 9">Methionine aminopeptidase</fullName>
        <shortName evidence="8">MAP</shortName>
        <shortName evidence="8">MetAP</shortName>
        <ecNumber evidence="8 9">3.4.11.18</ecNumber>
    </recommendedName>
    <alternativeName>
        <fullName evidence="8">Peptidase M</fullName>
    </alternativeName>
</protein>
<evidence type="ECO:0000256" key="6">
    <source>
        <dbReference type="ARBA" id="ARBA00022723"/>
    </source>
</evidence>
<evidence type="ECO:0000259" key="10">
    <source>
        <dbReference type="Pfam" id="PF00557"/>
    </source>
</evidence>
<comment type="cofactor">
    <cofactor evidence="3">
        <name>Fe(2+)</name>
        <dbReference type="ChEBI" id="CHEBI:29033"/>
    </cofactor>
</comment>
<feature type="binding site" evidence="8">
    <location>
        <position position="158"/>
    </location>
    <ligand>
        <name>a divalent metal cation</name>
        <dbReference type="ChEBI" id="CHEBI:60240"/>
        <label>2</label>
        <note>catalytic</note>
    </ligand>
</feature>
<keyword evidence="6 8" id="KW-0479">Metal-binding</keyword>
<dbReference type="SUPFAM" id="SSF55920">
    <property type="entry name" value="Creatinase/aminopeptidase"/>
    <property type="match status" value="1"/>
</dbReference>
<evidence type="ECO:0000256" key="9">
    <source>
        <dbReference type="RuleBase" id="RU003653"/>
    </source>
</evidence>
<dbReference type="InterPro" id="IPR036390">
    <property type="entry name" value="WH_DNA-bd_sf"/>
</dbReference>
<dbReference type="PANTHER" id="PTHR45777:SF2">
    <property type="entry name" value="METHIONINE AMINOPEPTIDASE 2"/>
    <property type="match status" value="1"/>
</dbReference>
<dbReference type="CDD" id="cd01088">
    <property type="entry name" value="MetAP2"/>
    <property type="match status" value="1"/>
</dbReference>
<proteinExistence type="inferred from homology"/>
<evidence type="ECO:0000256" key="2">
    <source>
        <dbReference type="ARBA" id="ARBA00001936"/>
    </source>
</evidence>
<organism evidence="11">
    <name type="scientific">Candidatus Methanophagaceae archaeon ANME-1 ERB6</name>
    <dbReference type="NCBI Taxonomy" id="2759912"/>
    <lineage>
        <taxon>Archaea</taxon>
        <taxon>Methanobacteriati</taxon>
        <taxon>Methanobacteriota</taxon>
        <taxon>Stenosarchaea group</taxon>
        <taxon>Methanomicrobia</taxon>
        <taxon>Candidatus Methanophagales</taxon>
        <taxon>Candidatus Methanophagaceae</taxon>
    </lineage>
</organism>
<dbReference type="InterPro" id="IPR002468">
    <property type="entry name" value="Pept_M24A_MAP2"/>
</dbReference>
<dbReference type="PRINTS" id="PR00599">
    <property type="entry name" value="MAPEPTIDASE"/>
</dbReference>
<reference evidence="11" key="1">
    <citation type="submission" date="2020-06" db="EMBL/GenBank/DDBJ databases">
        <title>Unique genomic features of the anaerobic methanotrophic archaea.</title>
        <authorList>
            <person name="Chadwick G.L."/>
            <person name="Skennerton C.T."/>
            <person name="Laso-Perez R."/>
            <person name="Leu A.O."/>
            <person name="Speth D.R."/>
            <person name="Yu H."/>
            <person name="Morgan-Lang C."/>
            <person name="Hatzenpichler R."/>
            <person name="Goudeau D."/>
            <person name="Malmstrom R."/>
            <person name="Brazelton W.J."/>
            <person name="Woyke T."/>
            <person name="Hallam S.J."/>
            <person name="Tyson G.W."/>
            <person name="Wegener G."/>
            <person name="Boetius A."/>
            <person name="Orphan V."/>
        </authorList>
    </citation>
    <scope>NUCLEOTIDE SEQUENCE</scope>
</reference>
<evidence type="ECO:0000256" key="8">
    <source>
        <dbReference type="HAMAP-Rule" id="MF_01975"/>
    </source>
</evidence>
<feature type="binding site" evidence="8">
    <location>
        <position position="68"/>
    </location>
    <ligand>
        <name>substrate</name>
    </ligand>
</feature>
<sequence length="299" mass="32866">MGEEIEHILDEYRAAGRILAEVREEAVERIKEGVSLLEVAELVENSIREKGAEPAFPCNISRNEEAAHATPSIDDETVFGTDIVKLDIGTHINGYIGDSAVTVDLSGNNEGLVKASEAALNEAIKIIRDGVSTIEIGEVIENTIRERGYKPIVNLTGHGLMRYNSHAPPVVPNVKYGHGIILRENNVIAIEPFATDAQGAGKVVEHGNAEIYSLIRAKPVRMIEAKKLLKEIKKYQGLPFAKRWLPRERLDIALRTLKNGGILRDYPVLREEGKGLVSQAEHTIIVTADGCEVTTKRIV</sequence>
<evidence type="ECO:0000313" key="11">
    <source>
        <dbReference type="EMBL" id="QNO51991.1"/>
    </source>
</evidence>
<dbReference type="InterPro" id="IPR036388">
    <property type="entry name" value="WH-like_DNA-bd_sf"/>
</dbReference>
<evidence type="ECO:0000256" key="4">
    <source>
        <dbReference type="ARBA" id="ARBA00022438"/>
    </source>
</evidence>
<comment type="cofactor">
    <cofactor evidence="2">
        <name>Mn(2+)</name>
        <dbReference type="ChEBI" id="CHEBI:29035"/>
    </cofactor>
</comment>
<dbReference type="GO" id="GO:0070006">
    <property type="term" value="F:metalloaminopeptidase activity"/>
    <property type="evidence" value="ECO:0007669"/>
    <property type="project" value="UniProtKB-UniRule"/>
</dbReference>
<evidence type="ECO:0000256" key="1">
    <source>
        <dbReference type="ARBA" id="ARBA00000294"/>
    </source>
</evidence>
<dbReference type="GO" id="GO:0046872">
    <property type="term" value="F:metal ion binding"/>
    <property type="evidence" value="ECO:0007669"/>
    <property type="project" value="UniProtKB-UniRule"/>
</dbReference>
<dbReference type="HAMAP" id="MF_01975">
    <property type="entry name" value="MetAP_2_arc"/>
    <property type="match status" value="1"/>
</dbReference>
<dbReference type="Pfam" id="PF00557">
    <property type="entry name" value="Peptidase_M24"/>
    <property type="match status" value="1"/>
</dbReference>
<feature type="binding site" evidence="8">
    <location>
        <position position="87"/>
    </location>
    <ligand>
        <name>a divalent metal cation</name>
        <dbReference type="ChEBI" id="CHEBI:60240"/>
        <label>1</label>
    </ligand>
</feature>
<comment type="function">
    <text evidence="8 9">Removes the N-terminal methionine from nascent proteins. The N-terminal methionine is often cleaved when the second residue in the primary sequence is small and uncharged (Met-Ala-, Cys, Gly, Pro, Ser, Thr, or Val).</text>
</comment>
<feature type="binding site" evidence="8">
    <location>
        <position position="98"/>
    </location>
    <ligand>
        <name>a divalent metal cation</name>
        <dbReference type="ChEBI" id="CHEBI:60240"/>
        <label>2</label>
        <note>catalytic</note>
    </ligand>
</feature>
<feature type="binding site" evidence="8">
    <location>
        <position position="166"/>
    </location>
    <ligand>
        <name>substrate</name>
    </ligand>
</feature>
<dbReference type="EC" id="3.4.11.18" evidence="8 9"/>
<feature type="domain" description="Peptidase M24" evidence="10">
    <location>
        <begin position="11"/>
        <end position="201"/>
    </location>
</feature>
<evidence type="ECO:0000256" key="3">
    <source>
        <dbReference type="ARBA" id="ARBA00001954"/>
    </source>
</evidence>
<comment type="cofactor">
    <cofactor evidence="8">
        <name>Co(2+)</name>
        <dbReference type="ChEBI" id="CHEBI:48828"/>
    </cofactor>
    <cofactor evidence="8">
        <name>Zn(2+)</name>
        <dbReference type="ChEBI" id="CHEBI:29105"/>
    </cofactor>
    <cofactor evidence="8">
        <name>Mn(2+)</name>
        <dbReference type="ChEBI" id="CHEBI:29035"/>
    </cofactor>
    <cofactor evidence="8">
        <name>Fe(2+)</name>
        <dbReference type="ChEBI" id="CHEBI:29033"/>
    </cofactor>
    <text evidence="8">Binds 2 divalent metal cations per subunit. Has a high-affinity and a low affinity metal-binding site. The true nature of the physiological cofactor is under debate. The enzyme is active with cobalt, zinc, manganese or divalent iron ions. Most likely, methionine aminopeptidases function as mononuclear Fe(2+)-metalloproteases under physiological conditions, and the catalytically relevant metal-binding site has been assigned to the histidine-containing high-affinity site.</text>
</comment>
<feature type="binding site" evidence="8">
    <location>
        <position position="281"/>
    </location>
    <ligand>
        <name>a divalent metal cation</name>
        <dbReference type="ChEBI" id="CHEBI:60240"/>
        <label>2</label>
        <note>catalytic</note>
    </ligand>
</feature>
<accession>A0A7G9YVF7</accession>
<dbReference type="InterPro" id="IPR001714">
    <property type="entry name" value="Pept_M24_MAP"/>
</dbReference>
<dbReference type="InterPro" id="IPR036005">
    <property type="entry name" value="Creatinase/aminopeptidase-like"/>
</dbReference>
<dbReference type="NCBIfam" id="TIGR00501">
    <property type="entry name" value="met_pdase_II"/>
    <property type="match status" value="1"/>
</dbReference>
<dbReference type="SUPFAM" id="SSF46785">
    <property type="entry name" value="Winged helix' DNA-binding domain"/>
    <property type="match status" value="1"/>
</dbReference>